<dbReference type="SUPFAM" id="SSF54427">
    <property type="entry name" value="NTF2-like"/>
    <property type="match status" value="1"/>
</dbReference>
<dbReference type="RefSeq" id="WP_343772810.1">
    <property type="nucleotide sequence ID" value="NZ_BAAADV010000001.1"/>
</dbReference>
<keyword evidence="3" id="KW-1185">Reference proteome</keyword>
<dbReference type="InterPro" id="IPR032710">
    <property type="entry name" value="NTF2-like_dom_sf"/>
</dbReference>
<feature type="domain" description="SnoaL-like" evidence="1">
    <location>
        <begin position="8"/>
        <end position="103"/>
    </location>
</feature>
<reference evidence="2 3" key="1">
    <citation type="journal article" date="2019" name="Int. J. Syst. Evol. Microbiol.">
        <title>The Global Catalogue of Microorganisms (GCM) 10K type strain sequencing project: providing services to taxonomists for standard genome sequencing and annotation.</title>
        <authorList>
            <consortium name="The Broad Institute Genomics Platform"/>
            <consortium name="The Broad Institute Genome Sequencing Center for Infectious Disease"/>
            <person name="Wu L."/>
            <person name="Ma J."/>
        </authorList>
    </citation>
    <scope>NUCLEOTIDE SEQUENCE [LARGE SCALE GENOMIC DNA]</scope>
    <source>
        <strain evidence="2 3">JCM 16328</strain>
    </source>
</reference>
<dbReference type="EMBL" id="BAAADV010000001">
    <property type="protein sequence ID" value="GAA0666750.1"/>
    <property type="molecule type" value="Genomic_DNA"/>
</dbReference>
<gene>
    <name evidence="2" type="ORF">GCM10009020_10090</name>
</gene>
<dbReference type="Proteomes" id="UP001500420">
    <property type="component" value="Unassembled WGS sequence"/>
</dbReference>
<accession>A0AAV3T836</accession>
<evidence type="ECO:0000313" key="2">
    <source>
        <dbReference type="EMBL" id="GAA0666750.1"/>
    </source>
</evidence>
<sequence>MDSPEELVRAFYDALDEHAYDDLRGLLDPEFVQERPDRTFEDREAFVAFMREDRPQTDTTHEIERVFVDEDRAAVQGRLLDSSGEELFRFADVHDVEDDRIVHLRTYTH</sequence>
<dbReference type="Pfam" id="PF12680">
    <property type="entry name" value="SnoaL_2"/>
    <property type="match status" value="1"/>
</dbReference>
<dbReference type="InterPro" id="IPR037401">
    <property type="entry name" value="SnoaL-like"/>
</dbReference>
<proteinExistence type="predicted"/>
<dbReference type="Gene3D" id="3.10.450.50">
    <property type="match status" value="1"/>
</dbReference>
<organism evidence="2 3">
    <name type="scientific">Natronoarchaeum mannanilyticum</name>
    <dbReference type="NCBI Taxonomy" id="926360"/>
    <lineage>
        <taxon>Archaea</taxon>
        <taxon>Methanobacteriati</taxon>
        <taxon>Methanobacteriota</taxon>
        <taxon>Stenosarchaea group</taxon>
        <taxon>Halobacteria</taxon>
        <taxon>Halobacteriales</taxon>
        <taxon>Natronoarchaeaceae</taxon>
    </lineage>
</organism>
<protein>
    <submittedName>
        <fullName evidence="2">Nuclear transport factor 2 family protein</fullName>
    </submittedName>
</protein>
<name>A0AAV3T836_9EURY</name>
<evidence type="ECO:0000259" key="1">
    <source>
        <dbReference type="Pfam" id="PF12680"/>
    </source>
</evidence>
<comment type="caution">
    <text evidence="2">The sequence shown here is derived from an EMBL/GenBank/DDBJ whole genome shotgun (WGS) entry which is preliminary data.</text>
</comment>
<dbReference type="AlphaFoldDB" id="A0AAV3T836"/>
<evidence type="ECO:0000313" key="3">
    <source>
        <dbReference type="Proteomes" id="UP001500420"/>
    </source>
</evidence>